<reference evidence="3 4" key="1">
    <citation type="submission" date="2022-02" db="EMBL/GenBank/DDBJ databases">
        <authorList>
            <person name="Zhuang L."/>
        </authorList>
    </citation>
    <scope>NUCLEOTIDE SEQUENCE [LARGE SCALE GENOMIC DNA]</scope>
    <source>
        <strain evidence="3 4">C32</strain>
    </source>
</reference>
<dbReference type="SUPFAM" id="SSF54523">
    <property type="entry name" value="Pili subunits"/>
    <property type="match status" value="1"/>
</dbReference>
<dbReference type="PANTHER" id="PTHR30093">
    <property type="entry name" value="GENERAL SECRETION PATHWAY PROTEIN G"/>
    <property type="match status" value="1"/>
</dbReference>
<dbReference type="InterPro" id="IPR000983">
    <property type="entry name" value="Bac_GSPG_pilin"/>
</dbReference>
<proteinExistence type="predicted"/>
<evidence type="ECO:0000256" key="2">
    <source>
        <dbReference type="SAM" id="Phobius"/>
    </source>
</evidence>
<keyword evidence="2" id="KW-0472">Membrane</keyword>
<dbReference type="PANTHER" id="PTHR30093:SF47">
    <property type="entry name" value="TYPE IV PILUS NON-CORE MINOR PILIN PILE"/>
    <property type="match status" value="1"/>
</dbReference>
<keyword evidence="2" id="KW-0812">Transmembrane</keyword>
<keyword evidence="2" id="KW-1133">Transmembrane helix</keyword>
<dbReference type="Pfam" id="PF16732">
    <property type="entry name" value="ComP_DUS"/>
    <property type="match status" value="1"/>
</dbReference>
<accession>A0ABT2FJ81</accession>
<dbReference type="Pfam" id="PF07963">
    <property type="entry name" value="N_methyl"/>
    <property type="match status" value="1"/>
</dbReference>
<dbReference type="InterPro" id="IPR031982">
    <property type="entry name" value="PilE-like"/>
</dbReference>
<dbReference type="NCBIfam" id="TIGR02532">
    <property type="entry name" value="IV_pilin_GFxxxE"/>
    <property type="match status" value="1"/>
</dbReference>
<dbReference type="RefSeq" id="WP_238894666.1">
    <property type="nucleotide sequence ID" value="NZ_JAKOGG010000001.1"/>
</dbReference>
<comment type="caution">
    <text evidence="3">The sequence shown here is derived from an EMBL/GenBank/DDBJ whole genome shotgun (WGS) entry which is preliminary data.</text>
</comment>
<organism evidence="3 4">
    <name type="scientific">Shewanella electrica</name>
    <dbReference type="NCBI Taxonomy" id="515560"/>
    <lineage>
        <taxon>Bacteria</taxon>
        <taxon>Pseudomonadati</taxon>
        <taxon>Pseudomonadota</taxon>
        <taxon>Gammaproteobacteria</taxon>
        <taxon>Alteromonadales</taxon>
        <taxon>Shewanellaceae</taxon>
        <taxon>Shewanella</taxon>
    </lineage>
</organism>
<sequence>MKKLSGFTLIELMIVVVIIGILASIAYPSYVDYITKSNRSEAHAALMRVANLQEQYYLDNKAYTTDLKELGLSASPFTTEHGIYEVSSAGTSSFTVSAKALGSQATRDTSCGTITITDTGVKGPGGCW</sequence>
<feature type="transmembrane region" description="Helical" evidence="2">
    <location>
        <begin position="12"/>
        <end position="30"/>
    </location>
</feature>
<dbReference type="InterPro" id="IPR012902">
    <property type="entry name" value="N_methyl_site"/>
</dbReference>
<name>A0ABT2FJ81_9GAMM</name>
<evidence type="ECO:0000256" key="1">
    <source>
        <dbReference type="ARBA" id="ARBA00022481"/>
    </source>
</evidence>
<keyword evidence="1" id="KW-0488">Methylation</keyword>
<reference evidence="4" key="2">
    <citation type="submission" date="2023-07" db="EMBL/GenBank/DDBJ databases">
        <title>Shewanella mangrovi sp. nov., an acetaldehyde- degrading bacterium isolated from mangrove sediment.</title>
        <authorList>
            <person name="Liu Y."/>
        </authorList>
    </citation>
    <scope>NUCLEOTIDE SEQUENCE [LARGE SCALE GENOMIC DNA]</scope>
    <source>
        <strain evidence="4">C32</strain>
    </source>
</reference>
<dbReference type="PROSITE" id="PS00409">
    <property type="entry name" value="PROKAR_NTER_METHYL"/>
    <property type="match status" value="1"/>
</dbReference>
<keyword evidence="4" id="KW-1185">Reference proteome</keyword>
<evidence type="ECO:0000313" key="4">
    <source>
        <dbReference type="Proteomes" id="UP001201549"/>
    </source>
</evidence>
<dbReference type="PRINTS" id="PR00813">
    <property type="entry name" value="BCTERIALGSPG"/>
</dbReference>
<gene>
    <name evidence="3" type="ORF">L9G74_02345</name>
</gene>
<evidence type="ECO:0000313" key="3">
    <source>
        <dbReference type="EMBL" id="MCS4555271.1"/>
    </source>
</evidence>
<dbReference type="InterPro" id="IPR045584">
    <property type="entry name" value="Pilin-like"/>
</dbReference>
<dbReference type="EMBL" id="JAKOGG010000001">
    <property type="protein sequence ID" value="MCS4555271.1"/>
    <property type="molecule type" value="Genomic_DNA"/>
</dbReference>
<dbReference type="Proteomes" id="UP001201549">
    <property type="component" value="Unassembled WGS sequence"/>
</dbReference>
<dbReference type="Gene3D" id="3.30.700.10">
    <property type="entry name" value="Glycoprotein, Type 4 Pilin"/>
    <property type="match status" value="1"/>
</dbReference>
<protein>
    <submittedName>
        <fullName evidence="3">Type IV pilin protein</fullName>
    </submittedName>
</protein>